<gene>
    <name evidence="2" type="ORF">R69888_05243</name>
</gene>
<feature type="chain" id="PRO_5045199672" description="Lipoprotein" evidence="1">
    <location>
        <begin position="18"/>
        <end position="114"/>
    </location>
</feature>
<evidence type="ECO:0000313" key="3">
    <source>
        <dbReference type="Proteomes" id="UP000672526"/>
    </source>
</evidence>
<dbReference type="PROSITE" id="PS51257">
    <property type="entry name" value="PROKAR_LIPOPROTEIN"/>
    <property type="match status" value="1"/>
</dbReference>
<keyword evidence="3" id="KW-1185">Reference proteome</keyword>
<keyword evidence="1" id="KW-0732">Signal</keyword>
<dbReference type="Proteomes" id="UP000672526">
    <property type="component" value="Unassembled WGS sequence"/>
</dbReference>
<dbReference type="EMBL" id="CAJNBK010000019">
    <property type="protein sequence ID" value="CAE6801771.1"/>
    <property type="molecule type" value="Genomic_DNA"/>
</dbReference>
<reference evidence="2 3" key="1">
    <citation type="submission" date="2021-02" db="EMBL/GenBank/DDBJ databases">
        <authorList>
            <person name="Vanwijnsberghe S."/>
        </authorList>
    </citation>
    <scope>NUCLEOTIDE SEQUENCE [LARGE SCALE GENOMIC DNA]</scope>
    <source>
        <strain evidence="2 3">LMG 31837</strain>
    </source>
</reference>
<comment type="caution">
    <text evidence="2">The sequence shown here is derived from an EMBL/GenBank/DDBJ whole genome shotgun (WGS) entry which is preliminary data.</text>
</comment>
<evidence type="ECO:0000256" key="1">
    <source>
        <dbReference type="SAM" id="SignalP"/>
    </source>
</evidence>
<sequence length="114" mass="11509">MKYLPLIVMTAALGACATQPAANVQSVGESQQPAAAVAQCIAHKWADKSQQQIVSQDVLANGQAVDVYVPGAQPPNGAAATVRPSRSGKSTTWVGFRSSGTAGGDAAADINACL</sequence>
<dbReference type="RefSeq" id="WP_211614400.1">
    <property type="nucleotide sequence ID" value="NZ_CAJNBK010000019.1"/>
</dbReference>
<accession>A0ABN7MED5</accession>
<feature type="signal peptide" evidence="1">
    <location>
        <begin position="1"/>
        <end position="17"/>
    </location>
</feature>
<name>A0ABN7MED5_9BURK</name>
<evidence type="ECO:0000313" key="2">
    <source>
        <dbReference type="EMBL" id="CAE6801771.1"/>
    </source>
</evidence>
<organism evidence="2 3">
    <name type="scientific">Paraburkholderia haematera</name>
    <dbReference type="NCBI Taxonomy" id="2793077"/>
    <lineage>
        <taxon>Bacteria</taxon>
        <taxon>Pseudomonadati</taxon>
        <taxon>Pseudomonadota</taxon>
        <taxon>Betaproteobacteria</taxon>
        <taxon>Burkholderiales</taxon>
        <taxon>Burkholderiaceae</taxon>
        <taxon>Paraburkholderia</taxon>
    </lineage>
</organism>
<protein>
    <recommendedName>
        <fullName evidence="4">Lipoprotein</fullName>
    </recommendedName>
</protein>
<evidence type="ECO:0008006" key="4">
    <source>
        <dbReference type="Google" id="ProtNLM"/>
    </source>
</evidence>
<proteinExistence type="predicted"/>